<comment type="similarity">
    <text evidence="2">Belongs to the SusD family.</text>
</comment>
<dbReference type="InterPro" id="IPR011990">
    <property type="entry name" value="TPR-like_helical_dom_sf"/>
</dbReference>
<proteinExistence type="inferred from homology"/>
<evidence type="ECO:0000256" key="4">
    <source>
        <dbReference type="ARBA" id="ARBA00023136"/>
    </source>
</evidence>
<comment type="subcellular location">
    <subcellularLocation>
        <location evidence="1">Cell outer membrane</location>
    </subcellularLocation>
</comment>
<dbReference type="Proteomes" id="UP001597546">
    <property type="component" value="Unassembled WGS sequence"/>
</dbReference>
<reference evidence="9" key="1">
    <citation type="journal article" date="2019" name="Int. J. Syst. Evol. Microbiol.">
        <title>The Global Catalogue of Microorganisms (GCM) 10K type strain sequencing project: providing services to taxonomists for standard genome sequencing and annotation.</title>
        <authorList>
            <consortium name="The Broad Institute Genomics Platform"/>
            <consortium name="The Broad Institute Genome Sequencing Center for Infectious Disease"/>
            <person name="Wu L."/>
            <person name="Ma J."/>
        </authorList>
    </citation>
    <scope>NUCLEOTIDE SEQUENCE [LARGE SCALE GENOMIC DNA]</scope>
    <source>
        <strain evidence="9">KCTC 42456</strain>
    </source>
</reference>
<gene>
    <name evidence="8" type="ORF">ACFSSE_10500</name>
</gene>
<dbReference type="InterPro" id="IPR012944">
    <property type="entry name" value="SusD_RagB_dom"/>
</dbReference>
<evidence type="ECO:0000259" key="6">
    <source>
        <dbReference type="Pfam" id="PF07980"/>
    </source>
</evidence>
<sequence>MKKALYIFFSSCFICLSSCNDVLIEDYKGGITNEIFYKTADGYKTLVAASYSSLRDIYGGVPTVQLAGTDIYTEGKDPGGPLYRYQALIPDNSDVKSFYTRVYAAIQTVNAGLHYNDLPQQTISATERSQYKAELQFLRAFYHFLLIEQFGGVVINTEFTASPRISIPRSSLADSYNFVITEMETALTGVMSTLSPGRINKDVVNHYLAKVHLTRGWDLNSDADFTKAKSYADAVIAARGPIDIPYANLWTQAGENNREFLFTVQYALNSIKNVRSGGNEQSSLFTVYSGGAGASIKRSRDAFVPAHHIHRSFQLNDSRYQYNFMWVTYQDYFNFYGTKTSKIINYYPVITDPNKTTITDADRQVWTQELGGTQNLATGFLFFPIWANRDKYNQEVWGATDRRIPAFKKFDSPENALESTLDYAASVRDIVLARVAETYFLKAEACIALNQINEARGVVQQVINRPGNKVNATGTELTNALNGVTDKTAALEAYLIETGKEQLGEYNGRWPLLRRIKMLRYMLEKYNADYERNNVTFEDKFLYRPLPQDAIIMNEALTEADQNPGY</sequence>
<evidence type="ECO:0000313" key="8">
    <source>
        <dbReference type="EMBL" id="MFD2732131.1"/>
    </source>
</evidence>
<evidence type="ECO:0000259" key="7">
    <source>
        <dbReference type="Pfam" id="PF14322"/>
    </source>
</evidence>
<feature type="domain" description="SusD-like N-terminal" evidence="7">
    <location>
        <begin position="90"/>
        <end position="210"/>
    </location>
</feature>
<dbReference type="InterPro" id="IPR033985">
    <property type="entry name" value="SusD-like_N"/>
</dbReference>
<protein>
    <submittedName>
        <fullName evidence="8">RagB/SusD family nutrient uptake outer membrane protein</fullName>
    </submittedName>
</protein>
<dbReference type="EMBL" id="JBHULV010000031">
    <property type="protein sequence ID" value="MFD2732131.1"/>
    <property type="molecule type" value="Genomic_DNA"/>
</dbReference>
<evidence type="ECO:0000256" key="3">
    <source>
        <dbReference type="ARBA" id="ARBA00022729"/>
    </source>
</evidence>
<evidence type="ECO:0000313" key="9">
    <source>
        <dbReference type="Proteomes" id="UP001597546"/>
    </source>
</evidence>
<dbReference type="RefSeq" id="WP_379044237.1">
    <property type="nucleotide sequence ID" value="NZ_JBHSKW010000038.1"/>
</dbReference>
<keyword evidence="5" id="KW-0998">Cell outer membrane</keyword>
<evidence type="ECO:0000256" key="2">
    <source>
        <dbReference type="ARBA" id="ARBA00006275"/>
    </source>
</evidence>
<dbReference type="Gene3D" id="1.25.40.390">
    <property type="match status" value="1"/>
</dbReference>
<evidence type="ECO:0000256" key="1">
    <source>
        <dbReference type="ARBA" id="ARBA00004442"/>
    </source>
</evidence>
<feature type="domain" description="RagB/SusD" evidence="6">
    <location>
        <begin position="389"/>
        <end position="566"/>
    </location>
</feature>
<evidence type="ECO:0000256" key="5">
    <source>
        <dbReference type="ARBA" id="ARBA00023237"/>
    </source>
</evidence>
<dbReference type="Pfam" id="PF07980">
    <property type="entry name" value="SusD_RagB"/>
    <property type="match status" value="1"/>
</dbReference>
<name>A0ABW5TS65_9SPHI</name>
<dbReference type="Pfam" id="PF14322">
    <property type="entry name" value="SusD-like_3"/>
    <property type="match status" value="1"/>
</dbReference>
<comment type="caution">
    <text evidence="8">The sequence shown here is derived from an EMBL/GenBank/DDBJ whole genome shotgun (WGS) entry which is preliminary data.</text>
</comment>
<dbReference type="SUPFAM" id="SSF48452">
    <property type="entry name" value="TPR-like"/>
    <property type="match status" value="1"/>
</dbReference>
<keyword evidence="9" id="KW-1185">Reference proteome</keyword>
<keyword evidence="3" id="KW-0732">Signal</keyword>
<organism evidence="8 9">
    <name type="scientific">Pedobacter alpinus</name>
    <dbReference type="NCBI Taxonomy" id="1590643"/>
    <lineage>
        <taxon>Bacteria</taxon>
        <taxon>Pseudomonadati</taxon>
        <taxon>Bacteroidota</taxon>
        <taxon>Sphingobacteriia</taxon>
        <taxon>Sphingobacteriales</taxon>
        <taxon>Sphingobacteriaceae</taxon>
        <taxon>Pedobacter</taxon>
    </lineage>
</organism>
<accession>A0ABW5TS65</accession>
<keyword evidence="4" id="KW-0472">Membrane</keyword>